<gene>
    <name evidence="1" type="ORF">G8759_31325</name>
</gene>
<evidence type="ECO:0000313" key="2">
    <source>
        <dbReference type="Proteomes" id="UP000501802"/>
    </source>
</evidence>
<proteinExistence type="predicted"/>
<evidence type="ECO:0000313" key="1">
    <source>
        <dbReference type="EMBL" id="QIP16816.1"/>
    </source>
</evidence>
<reference evidence="1 2" key="1">
    <citation type="submission" date="2020-03" db="EMBL/GenBank/DDBJ databases">
        <authorList>
            <person name="Kim M.K."/>
        </authorList>
    </citation>
    <scope>NUCLEOTIDE SEQUENCE [LARGE SCALE GENOMIC DNA]</scope>
    <source>
        <strain evidence="1 2">BT328</strain>
    </source>
</reference>
<sequence>MIKVADMMQQLRQTDKSGKFRVVSLVYATAHRKRGTAGQFRELHRCRMLSPKKSGGNTLNFQPVGSKDIVAVHPDLILYFNQQEVV</sequence>
<protein>
    <submittedName>
        <fullName evidence="1">Uncharacterized protein</fullName>
    </submittedName>
</protein>
<dbReference type="KEGG" id="spib:G8759_31325"/>
<dbReference type="EMBL" id="CP050063">
    <property type="protein sequence ID" value="QIP16816.1"/>
    <property type="molecule type" value="Genomic_DNA"/>
</dbReference>
<accession>A0A6G9AWU3</accession>
<dbReference type="Proteomes" id="UP000501802">
    <property type="component" value="Chromosome"/>
</dbReference>
<organism evidence="1 2">
    <name type="scientific">Spirosoma aureum</name>
    <dbReference type="NCBI Taxonomy" id="2692134"/>
    <lineage>
        <taxon>Bacteria</taxon>
        <taxon>Pseudomonadati</taxon>
        <taxon>Bacteroidota</taxon>
        <taxon>Cytophagia</taxon>
        <taxon>Cytophagales</taxon>
        <taxon>Cytophagaceae</taxon>
        <taxon>Spirosoma</taxon>
    </lineage>
</organism>
<dbReference type="RefSeq" id="WP_167217062.1">
    <property type="nucleotide sequence ID" value="NZ_CP050063.1"/>
</dbReference>
<dbReference type="AlphaFoldDB" id="A0A6G9AWU3"/>
<name>A0A6G9AWU3_9BACT</name>
<keyword evidence="2" id="KW-1185">Reference proteome</keyword>